<dbReference type="GO" id="GO:0006355">
    <property type="term" value="P:regulation of DNA-templated transcription"/>
    <property type="evidence" value="ECO:0007669"/>
    <property type="project" value="InterPro"/>
</dbReference>
<feature type="DNA-binding region" description="OmpR/PhoB-type" evidence="7">
    <location>
        <begin position="126"/>
        <end position="224"/>
    </location>
</feature>
<evidence type="ECO:0000256" key="4">
    <source>
        <dbReference type="ARBA" id="ARBA00023125"/>
    </source>
</evidence>
<name>A0AAJ5WXG8_9BACT</name>
<dbReference type="PANTHER" id="PTHR48111:SF22">
    <property type="entry name" value="REGULATOR OF RPOS"/>
    <property type="match status" value="1"/>
</dbReference>
<sequence length="225" mass="25292">MKILLIEDEASVISVVQRGLTEEGMAVSVALDGPTGLQMAREHHFDVLLLDIMLPGMNGIELCKQLRKEDVHTPVLMITALGSTENIVTGLDSGADDYLVKPFKLSELNARIRALSRRKVGGNRSEHLLQVGELQLNTAAKTVMRNDVPISLTSTEFRLLEFFMRNANRVLSRMEILEHVWDINFNMGTNVVDVYVNYLRKKIDKNFDNKMIHTLVGMGYILKPG</sequence>
<feature type="domain" description="Response regulatory" evidence="8">
    <location>
        <begin position="2"/>
        <end position="116"/>
    </location>
</feature>
<dbReference type="InterPro" id="IPR011006">
    <property type="entry name" value="CheY-like_superfamily"/>
</dbReference>
<evidence type="ECO:0000256" key="1">
    <source>
        <dbReference type="ARBA" id="ARBA00022553"/>
    </source>
</evidence>
<evidence type="ECO:0000256" key="6">
    <source>
        <dbReference type="PROSITE-ProRule" id="PRU00169"/>
    </source>
</evidence>
<proteinExistence type="predicted"/>
<dbReference type="InterPro" id="IPR001789">
    <property type="entry name" value="Sig_transdc_resp-reg_receiver"/>
</dbReference>
<dbReference type="CDD" id="cd19935">
    <property type="entry name" value="REC_OmpR_CusR-like"/>
    <property type="match status" value="1"/>
</dbReference>
<evidence type="ECO:0000256" key="3">
    <source>
        <dbReference type="ARBA" id="ARBA00023015"/>
    </source>
</evidence>
<dbReference type="Pfam" id="PF00486">
    <property type="entry name" value="Trans_reg_C"/>
    <property type="match status" value="1"/>
</dbReference>
<dbReference type="GO" id="GO:0032993">
    <property type="term" value="C:protein-DNA complex"/>
    <property type="evidence" value="ECO:0007669"/>
    <property type="project" value="TreeGrafter"/>
</dbReference>
<evidence type="ECO:0000313" key="10">
    <source>
        <dbReference type="EMBL" id="WEK37994.1"/>
    </source>
</evidence>
<dbReference type="SMART" id="SM00862">
    <property type="entry name" value="Trans_reg_C"/>
    <property type="match status" value="1"/>
</dbReference>
<dbReference type="FunFam" id="3.40.50.2300:FF:000001">
    <property type="entry name" value="DNA-binding response regulator PhoB"/>
    <property type="match status" value="1"/>
</dbReference>
<dbReference type="PANTHER" id="PTHR48111">
    <property type="entry name" value="REGULATOR OF RPOS"/>
    <property type="match status" value="1"/>
</dbReference>
<dbReference type="InterPro" id="IPR001867">
    <property type="entry name" value="OmpR/PhoB-type_DNA-bd"/>
</dbReference>
<keyword evidence="2" id="KW-0902">Two-component regulatory system</keyword>
<dbReference type="Pfam" id="PF00072">
    <property type="entry name" value="Response_reg"/>
    <property type="match status" value="1"/>
</dbReference>
<dbReference type="GO" id="GO:0005829">
    <property type="term" value="C:cytosol"/>
    <property type="evidence" value="ECO:0007669"/>
    <property type="project" value="TreeGrafter"/>
</dbReference>
<organism evidence="10 11">
    <name type="scientific">Candidatus Pseudobacter hemicellulosilyticus</name>
    <dbReference type="NCBI Taxonomy" id="3121375"/>
    <lineage>
        <taxon>Bacteria</taxon>
        <taxon>Pseudomonadati</taxon>
        <taxon>Bacteroidota</taxon>
        <taxon>Chitinophagia</taxon>
        <taxon>Chitinophagales</taxon>
        <taxon>Chitinophagaceae</taxon>
        <taxon>Pseudobacter</taxon>
    </lineage>
</organism>
<dbReference type="AlphaFoldDB" id="A0AAJ5WXG8"/>
<dbReference type="Gene3D" id="3.40.50.2300">
    <property type="match status" value="1"/>
</dbReference>
<dbReference type="Proteomes" id="UP001220610">
    <property type="component" value="Chromosome"/>
</dbReference>
<evidence type="ECO:0000256" key="5">
    <source>
        <dbReference type="ARBA" id="ARBA00023163"/>
    </source>
</evidence>
<dbReference type="EMBL" id="CP119311">
    <property type="protein sequence ID" value="WEK37994.1"/>
    <property type="molecule type" value="Genomic_DNA"/>
</dbReference>
<dbReference type="PROSITE" id="PS51755">
    <property type="entry name" value="OMPR_PHOB"/>
    <property type="match status" value="1"/>
</dbReference>
<feature type="domain" description="OmpR/PhoB-type" evidence="9">
    <location>
        <begin position="126"/>
        <end position="224"/>
    </location>
</feature>
<protein>
    <submittedName>
        <fullName evidence="10">Response regulator transcription factor</fullName>
    </submittedName>
</protein>
<dbReference type="SMART" id="SM00448">
    <property type="entry name" value="REC"/>
    <property type="match status" value="1"/>
</dbReference>
<keyword evidence="4 7" id="KW-0238">DNA-binding</keyword>
<dbReference type="InterPro" id="IPR036388">
    <property type="entry name" value="WH-like_DNA-bd_sf"/>
</dbReference>
<evidence type="ECO:0000259" key="8">
    <source>
        <dbReference type="PROSITE" id="PS50110"/>
    </source>
</evidence>
<dbReference type="Gene3D" id="1.10.10.10">
    <property type="entry name" value="Winged helix-like DNA-binding domain superfamily/Winged helix DNA-binding domain"/>
    <property type="match status" value="1"/>
</dbReference>
<evidence type="ECO:0000259" key="9">
    <source>
        <dbReference type="PROSITE" id="PS51755"/>
    </source>
</evidence>
<dbReference type="GO" id="GO:0000156">
    <property type="term" value="F:phosphorelay response regulator activity"/>
    <property type="evidence" value="ECO:0007669"/>
    <property type="project" value="TreeGrafter"/>
</dbReference>
<dbReference type="InterPro" id="IPR039420">
    <property type="entry name" value="WalR-like"/>
</dbReference>
<keyword evidence="1 6" id="KW-0597">Phosphoprotein</keyword>
<gene>
    <name evidence="10" type="ORF">P0Y53_10830</name>
</gene>
<dbReference type="GO" id="GO:0000976">
    <property type="term" value="F:transcription cis-regulatory region binding"/>
    <property type="evidence" value="ECO:0007669"/>
    <property type="project" value="TreeGrafter"/>
</dbReference>
<evidence type="ECO:0000256" key="7">
    <source>
        <dbReference type="PROSITE-ProRule" id="PRU01091"/>
    </source>
</evidence>
<keyword evidence="3" id="KW-0805">Transcription regulation</keyword>
<accession>A0AAJ5WXG8</accession>
<reference evidence="10" key="1">
    <citation type="submission" date="2023-03" db="EMBL/GenBank/DDBJ databases">
        <title>Andean soil-derived lignocellulolytic bacterial consortium as a source of novel taxa and putative plastic-active enzymes.</title>
        <authorList>
            <person name="Diaz-Garcia L."/>
            <person name="Chuvochina M."/>
            <person name="Feuerriegel G."/>
            <person name="Bunk B."/>
            <person name="Sproer C."/>
            <person name="Streit W.R."/>
            <person name="Rodriguez L.M."/>
            <person name="Overmann J."/>
            <person name="Jimenez D.J."/>
        </authorList>
    </citation>
    <scope>NUCLEOTIDE SEQUENCE</scope>
    <source>
        <strain evidence="10">MAG 7</strain>
    </source>
</reference>
<dbReference type="CDD" id="cd00383">
    <property type="entry name" value="trans_reg_C"/>
    <property type="match status" value="1"/>
</dbReference>
<dbReference type="Gene3D" id="6.10.250.690">
    <property type="match status" value="1"/>
</dbReference>
<feature type="modified residue" description="4-aspartylphosphate" evidence="6">
    <location>
        <position position="51"/>
    </location>
</feature>
<keyword evidence="5" id="KW-0804">Transcription</keyword>
<evidence type="ECO:0000313" key="11">
    <source>
        <dbReference type="Proteomes" id="UP001220610"/>
    </source>
</evidence>
<evidence type="ECO:0000256" key="2">
    <source>
        <dbReference type="ARBA" id="ARBA00023012"/>
    </source>
</evidence>
<dbReference type="SUPFAM" id="SSF52172">
    <property type="entry name" value="CheY-like"/>
    <property type="match status" value="1"/>
</dbReference>
<dbReference type="FunFam" id="1.10.10.10:FF:000005">
    <property type="entry name" value="Two-component system response regulator"/>
    <property type="match status" value="1"/>
</dbReference>
<dbReference type="PROSITE" id="PS50110">
    <property type="entry name" value="RESPONSE_REGULATORY"/>
    <property type="match status" value="1"/>
</dbReference>